<accession>A0ABR6L2I3</accession>
<dbReference type="SMART" id="SM00530">
    <property type="entry name" value="HTH_XRE"/>
    <property type="match status" value="1"/>
</dbReference>
<dbReference type="CDD" id="cd00093">
    <property type="entry name" value="HTH_XRE"/>
    <property type="match status" value="1"/>
</dbReference>
<dbReference type="Proteomes" id="UP000539538">
    <property type="component" value="Unassembled WGS sequence"/>
</dbReference>
<evidence type="ECO:0000259" key="1">
    <source>
        <dbReference type="PROSITE" id="PS50943"/>
    </source>
</evidence>
<evidence type="ECO:0000313" key="2">
    <source>
        <dbReference type="EMBL" id="MBB4651003.1"/>
    </source>
</evidence>
<dbReference type="InterPro" id="IPR010982">
    <property type="entry name" value="Lambda_DNA-bd_dom_sf"/>
</dbReference>
<dbReference type="Pfam" id="PF01381">
    <property type="entry name" value="HTH_3"/>
    <property type="match status" value="1"/>
</dbReference>
<dbReference type="PROSITE" id="PS50943">
    <property type="entry name" value="HTH_CROC1"/>
    <property type="match status" value="1"/>
</dbReference>
<comment type="caution">
    <text evidence="2">The sequence shown here is derived from an EMBL/GenBank/DDBJ whole genome shotgun (WGS) entry which is preliminary data.</text>
</comment>
<feature type="domain" description="HTH cro/C1-type" evidence="1">
    <location>
        <begin position="1"/>
        <end position="46"/>
    </location>
</feature>
<keyword evidence="3" id="KW-1185">Reference proteome</keyword>
<proteinExistence type="predicted"/>
<name>A0ABR6L2I3_9HYPH</name>
<protein>
    <submittedName>
        <fullName evidence="2">Transcriptional regulator with XRE-family HTH domain</fullName>
    </submittedName>
</protein>
<dbReference type="EMBL" id="JACHOT010000003">
    <property type="protein sequence ID" value="MBB4651003.1"/>
    <property type="molecule type" value="Genomic_DNA"/>
</dbReference>
<evidence type="ECO:0000313" key="3">
    <source>
        <dbReference type="Proteomes" id="UP000539538"/>
    </source>
</evidence>
<sequence length="69" mass="7297">MTLVELARAAGLSLGMMSKIENGIISASLSTLQALSRALGVPLTSLLRPFADFQQEALLADRAMGVHIE</sequence>
<dbReference type="InterPro" id="IPR001387">
    <property type="entry name" value="Cro/C1-type_HTH"/>
</dbReference>
<organism evidence="2 3">
    <name type="scientific">Aminobacter niigataensis</name>
    <dbReference type="NCBI Taxonomy" id="83265"/>
    <lineage>
        <taxon>Bacteria</taxon>
        <taxon>Pseudomonadati</taxon>
        <taxon>Pseudomonadota</taxon>
        <taxon>Alphaproteobacteria</taxon>
        <taxon>Hyphomicrobiales</taxon>
        <taxon>Phyllobacteriaceae</taxon>
        <taxon>Aminobacter</taxon>
    </lineage>
</organism>
<gene>
    <name evidence="2" type="ORF">GGQ99_002766</name>
</gene>
<reference evidence="2 3" key="1">
    <citation type="submission" date="2020-08" db="EMBL/GenBank/DDBJ databases">
        <title>Genomic Encyclopedia of Type Strains, Phase IV (KMG-IV): sequencing the most valuable type-strain genomes for metagenomic binning, comparative biology and taxonomic classification.</title>
        <authorList>
            <person name="Goeker M."/>
        </authorList>
    </citation>
    <scope>NUCLEOTIDE SEQUENCE [LARGE SCALE GENOMIC DNA]</scope>
    <source>
        <strain evidence="2 3">DSM 7050</strain>
    </source>
</reference>
<dbReference type="SUPFAM" id="SSF47413">
    <property type="entry name" value="lambda repressor-like DNA-binding domains"/>
    <property type="match status" value="1"/>
</dbReference>
<dbReference type="Gene3D" id="1.10.260.40">
    <property type="entry name" value="lambda repressor-like DNA-binding domains"/>
    <property type="match status" value="1"/>
</dbReference>